<reference evidence="4 5" key="1">
    <citation type="submission" date="2021-01" db="EMBL/GenBank/DDBJ databases">
        <title>Whole genome shotgun sequence of Planotetraspora kaengkrachanensis NBRC 104272.</title>
        <authorList>
            <person name="Komaki H."/>
            <person name="Tamura T."/>
        </authorList>
    </citation>
    <scope>NUCLEOTIDE SEQUENCE [LARGE SCALE GENOMIC DNA]</scope>
    <source>
        <strain evidence="4 5">NBRC 104272</strain>
    </source>
</reference>
<keyword evidence="3" id="KW-0326">Glycosidase</keyword>
<evidence type="ECO:0008006" key="6">
    <source>
        <dbReference type="Google" id="ProtNLM"/>
    </source>
</evidence>
<keyword evidence="2" id="KW-0378">Hydrolase</keyword>
<proteinExistence type="inferred from homology"/>
<dbReference type="SMART" id="SM00641">
    <property type="entry name" value="Glyco_25"/>
    <property type="match status" value="1"/>
</dbReference>
<evidence type="ECO:0000256" key="1">
    <source>
        <dbReference type="ARBA" id="ARBA00010646"/>
    </source>
</evidence>
<comment type="similarity">
    <text evidence="1">Belongs to the glycosyl hydrolase 25 family.</text>
</comment>
<evidence type="ECO:0000256" key="2">
    <source>
        <dbReference type="ARBA" id="ARBA00022801"/>
    </source>
</evidence>
<comment type="caution">
    <text evidence="4">The sequence shown here is derived from an EMBL/GenBank/DDBJ whole genome shotgun (WGS) entry which is preliminary data.</text>
</comment>
<organism evidence="4 5">
    <name type="scientific">Planotetraspora kaengkrachanensis</name>
    <dbReference type="NCBI Taxonomy" id="575193"/>
    <lineage>
        <taxon>Bacteria</taxon>
        <taxon>Bacillati</taxon>
        <taxon>Actinomycetota</taxon>
        <taxon>Actinomycetes</taxon>
        <taxon>Streptosporangiales</taxon>
        <taxon>Streptosporangiaceae</taxon>
        <taxon>Planotetraspora</taxon>
    </lineage>
</organism>
<dbReference type="PROSITE" id="PS51904">
    <property type="entry name" value="GLYCOSYL_HYDROL_F25_2"/>
    <property type="match status" value="1"/>
</dbReference>
<accession>A0A8J3Q070</accession>
<dbReference type="InterPro" id="IPR002053">
    <property type="entry name" value="Glyco_hydro_25"/>
</dbReference>
<dbReference type="InterPro" id="IPR017853">
    <property type="entry name" value="GH"/>
</dbReference>
<sequence>MVIEGIDVSEWRPSVTWDGALFGFARATEGDHGVDTAYAGHRAAMDAAGVLTGAYHVARPQGDPLAQAAHFVGHTGAGPLAVDLRVSDGLAPAEVAAFARRLCDEVRRLAGVRPIIRTLRHFAAAGNCEGLGEWPLWIVAPDRPIGRPVVPAPWTNWTLHQYANSPVNRDAFAGSLEELATLATRE</sequence>
<protein>
    <recommendedName>
        <fullName evidence="6">Lysozyme</fullName>
    </recommendedName>
</protein>
<evidence type="ECO:0000313" key="5">
    <source>
        <dbReference type="Proteomes" id="UP000630097"/>
    </source>
</evidence>
<dbReference type="GO" id="GO:0016998">
    <property type="term" value="P:cell wall macromolecule catabolic process"/>
    <property type="evidence" value="ECO:0007669"/>
    <property type="project" value="InterPro"/>
</dbReference>
<dbReference type="GO" id="GO:0009253">
    <property type="term" value="P:peptidoglycan catabolic process"/>
    <property type="evidence" value="ECO:0007669"/>
    <property type="project" value="InterPro"/>
</dbReference>
<dbReference type="GO" id="GO:0016052">
    <property type="term" value="P:carbohydrate catabolic process"/>
    <property type="evidence" value="ECO:0007669"/>
    <property type="project" value="TreeGrafter"/>
</dbReference>
<dbReference type="GO" id="GO:0003796">
    <property type="term" value="F:lysozyme activity"/>
    <property type="evidence" value="ECO:0007669"/>
    <property type="project" value="InterPro"/>
</dbReference>
<dbReference type="Proteomes" id="UP000630097">
    <property type="component" value="Unassembled WGS sequence"/>
</dbReference>
<evidence type="ECO:0000256" key="3">
    <source>
        <dbReference type="ARBA" id="ARBA00023295"/>
    </source>
</evidence>
<keyword evidence="5" id="KW-1185">Reference proteome</keyword>
<dbReference type="PANTHER" id="PTHR34135:SF2">
    <property type="entry name" value="LYSOZYME"/>
    <property type="match status" value="1"/>
</dbReference>
<dbReference type="PANTHER" id="PTHR34135">
    <property type="entry name" value="LYSOZYME"/>
    <property type="match status" value="1"/>
</dbReference>
<name>A0A8J3Q070_9ACTN</name>
<gene>
    <name evidence="4" type="ORF">Pka01_73120</name>
</gene>
<dbReference type="CDD" id="cd00599">
    <property type="entry name" value="GH25_muramidase"/>
    <property type="match status" value="1"/>
</dbReference>
<dbReference type="SUPFAM" id="SSF51445">
    <property type="entry name" value="(Trans)glycosidases"/>
    <property type="match status" value="1"/>
</dbReference>
<dbReference type="Gene3D" id="3.20.20.80">
    <property type="entry name" value="Glycosidases"/>
    <property type="match status" value="1"/>
</dbReference>
<dbReference type="Pfam" id="PF01183">
    <property type="entry name" value="Glyco_hydro_25"/>
    <property type="match status" value="1"/>
</dbReference>
<dbReference type="InterPro" id="IPR018077">
    <property type="entry name" value="Glyco_hydro_fam25_subgr"/>
</dbReference>
<evidence type="ECO:0000313" key="4">
    <source>
        <dbReference type="EMBL" id="GIG84185.1"/>
    </source>
</evidence>
<dbReference type="EMBL" id="BONV01000048">
    <property type="protein sequence ID" value="GIG84185.1"/>
    <property type="molecule type" value="Genomic_DNA"/>
</dbReference>
<dbReference type="AlphaFoldDB" id="A0A8J3Q070"/>